<dbReference type="Pfam" id="PF06839">
    <property type="entry name" value="Zn_ribbon_GRF"/>
    <property type="match status" value="1"/>
</dbReference>
<dbReference type="InterPro" id="IPR010666">
    <property type="entry name" value="Znf_GRF"/>
</dbReference>
<feature type="domain" description="GRF-type" evidence="5">
    <location>
        <begin position="56"/>
        <end position="102"/>
    </location>
</feature>
<evidence type="ECO:0000313" key="7">
    <source>
        <dbReference type="Proteomes" id="UP000789831"/>
    </source>
</evidence>
<keyword evidence="2 4" id="KW-0863">Zinc-finger</keyword>
<evidence type="ECO:0000313" key="6">
    <source>
        <dbReference type="EMBL" id="CAG8549014.1"/>
    </source>
</evidence>
<keyword evidence="3" id="KW-0862">Zinc</keyword>
<evidence type="ECO:0000256" key="2">
    <source>
        <dbReference type="ARBA" id="ARBA00022771"/>
    </source>
</evidence>
<dbReference type="GO" id="GO:0008270">
    <property type="term" value="F:zinc ion binding"/>
    <property type="evidence" value="ECO:0007669"/>
    <property type="project" value="UniProtKB-KW"/>
</dbReference>
<accession>A0A9N9FPR0</accession>
<dbReference type="PROSITE" id="PS51999">
    <property type="entry name" value="ZF_GRF"/>
    <property type="match status" value="1"/>
</dbReference>
<keyword evidence="7" id="KW-1185">Reference proteome</keyword>
<dbReference type="AlphaFoldDB" id="A0A9N9FPR0"/>
<gene>
    <name evidence="6" type="ORF">AGERDE_LOCUS6569</name>
</gene>
<protein>
    <submittedName>
        <fullName evidence="6">5104_t:CDS:1</fullName>
    </submittedName>
</protein>
<proteinExistence type="predicted"/>
<comment type="caution">
    <text evidence="6">The sequence shown here is derived from an EMBL/GenBank/DDBJ whole genome shotgun (WGS) entry which is preliminary data.</text>
</comment>
<dbReference type="Proteomes" id="UP000789831">
    <property type="component" value="Unassembled WGS sequence"/>
</dbReference>
<name>A0A9N9FPR0_9GLOM</name>
<evidence type="ECO:0000256" key="3">
    <source>
        <dbReference type="ARBA" id="ARBA00022833"/>
    </source>
</evidence>
<keyword evidence="1" id="KW-0479">Metal-binding</keyword>
<reference evidence="6" key="1">
    <citation type="submission" date="2021-06" db="EMBL/GenBank/DDBJ databases">
        <authorList>
            <person name="Kallberg Y."/>
            <person name="Tangrot J."/>
            <person name="Rosling A."/>
        </authorList>
    </citation>
    <scope>NUCLEOTIDE SEQUENCE</scope>
    <source>
        <strain evidence="6">MT106</strain>
    </source>
</reference>
<sequence>MEFKYQQQRKQEQFKQTFRKTSNLITTRLLDSLTKNDMSKSSSTNQFSSENYPIKCYCGLKAELIIASKPNQNIERLFFACSRFNTNEDKNRCSFFRWENEIHEKNGNKPLTNDVNGVLCKLDDNSNTDDNIDDRNIIESDYEVDDNDEERFSLGYEEI</sequence>
<evidence type="ECO:0000256" key="4">
    <source>
        <dbReference type="PROSITE-ProRule" id="PRU01343"/>
    </source>
</evidence>
<dbReference type="OrthoDB" id="430051at2759"/>
<evidence type="ECO:0000256" key="1">
    <source>
        <dbReference type="ARBA" id="ARBA00022723"/>
    </source>
</evidence>
<organism evidence="6 7">
    <name type="scientific">Ambispora gerdemannii</name>
    <dbReference type="NCBI Taxonomy" id="144530"/>
    <lineage>
        <taxon>Eukaryota</taxon>
        <taxon>Fungi</taxon>
        <taxon>Fungi incertae sedis</taxon>
        <taxon>Mucoromycota</taxon>
        <taxon>Glomeromycotina</taxon>
        <taxon>Glomeromycetes</taxon>
        <taxon>Archaeosporales</taxon>
        <taxon>Ambisporaceae</taxon>
        <taxon>Ambispora</taxon>
    </lineage>
</organism>
<evidence type="ECO:0000259" key="5">
    <source>
        <dbReference type="PROSITE" id="PS51999"/>
    </source>
</evidence>
<dbReference type="EMBL" id="CAJVPL010001044">
    <property type="protein sequence ID" value="CAG8549014.1"/>
    <property type="molecule type" value="Genomic_DNA"/>
</dbReference>